<name>A0A1W6CVS9_9RHOB</name>
<keyword evidence="2 5" id="KW-0812">Transmembrane</keyword>
<feature type="transmembrane region" description="Helical" evidence="5">
    <location>
        <begin position="370"/>
        <end position="386"/>
    </location>
</feature>
<dbReference type="PANTHER" id="PTHR37422:SF17">
    <property type="entry name" value="O-ANTIGEN LIGASE"/>
    <property type="match status" value="1"/>
</dbReference>
<evidence type="ECO:0000256" key="1">
    <source>
        <dbReference type="ARBA" id="ARBA00004141"/>
    </source>
</evidence>
<evidence type="ECO:0000313" key="8">
    <source>
        <dbReference type="Proteomes" id="UP000193017"/>
    </source>
</evidence>
<feature type="transmembrane region" description="Helical" evidence="5">
    <location>
        <begin position="79"/>
        <end position="97"/>
    </location>
</feature>
<evidence type="ECO:0000313" key="7">
    <source>
        <dbReference type="EMBL" id="ARJ68967.1"/>
    </source>
</evidence>
<feature type="transmembrane region" description="Helical" evidence="5">
    <location>
        <begin position="34"/>
        <end position="67"/>
    </location>
</feature>
<gene>
    <name evidence="7" type="ORF">B0A89_04305</name>
</gene>
<feature type="transmembrane region" description="Helical" evidence="5">
    <location>
        <begin position="128"/>
        <end position="146"/>
    </location>
</feature>
<proteinExistence type="predicted"/>
<feature type="domain" description="O-antigen ligase-related" evidence="6">
    <location>
        <begin position="198"/>
        <end position="347"/>
    </location>
</feature>
<accession>A0A1W6CVS9</accession>
<feature type="transmembrane region" description="Helical" evidence="5">
    <location>
        <begin position="214"/>
        <end position="231"/>
    </location>
</feature>
<dbReference type="GO" id="GO:0016020">
    <property type="term" value="C:membrane"/>
    <property type="evidence" value="ECO:0007669"/>
    <property type="project" value="UniProtKB-SubCell"/>
</dbReference>
<evidence type="ECO:0000256" key="2">
    <source>
        <dbReference type="ARBA" id="ARBA00022692"/>
    </source>
</evidence>
<dbReference type="EMBL" id="CP020612">
    <property type="protein sequence ID" value="ARJ68967.1"/>
    <property type="molecule type" value="Genomic_DNA"/>
</dbReference>
<dbReference type="Pfam" id="PF04932">
    <property type="entry name" value="Wzy_C"/>
    <property type="match status" value="1"/>
</dbReference>
<protein>
    <recommendedName>
        <fullName evidence="6">O-antigen ligase-related domain-containing protein</fullName>
    </recommendedName>
</protein>
<comment type="subcellular location">
    <subcellularLocation>
        <location evidence="1">Membrane</location>
        <topology evidence="1">Multi-pass membrane protein</topology>
    </subcellularLocation>
</comment>
<keyword evidence="8" id="KW-1185">Reference proteome</keyword>
<organism evidence="7 8">
    <name type="scientific">Paracoccus contaminans</name>
    <dbReference type="NCBI Taxonomy" id="1945662"/>
    <lineage>
        <taxon>Bacteria</taxon>
        <taxon>Pseudomonadati</taxon>
        <taxon>Pseudomonadota</taxon>
        <taxon>Alphaproteobacteria</taxon>
        <taxon>Rhodobacterales</taxon>
        <taxon>Paracoccaceae</taxon>
        <taxon>Paracoccus</taxon>
    </lineage>
</organism>
<dbReference type="Proteomes" id="UP000193017">
    <property type="component" value="Chromosome"/>
</dbReference>
<feature type="transmembrane region" description="Helical" evidence="5">
    <location>
        <begin position="103"/>
        <end position="121"/>
    </location>
</feature>
<evidence type="ECO:0000259" key="6">
    <source>
        <dbReference type="Pfam" id="PF04932"/>
    </source>
</evidence>
<feature type="transmembrane region" description="Helical" evidence="5">
    <location>
        <begin position="341"/>
        <end position="363"/>
    </location>
</feature>
<dbReference type="InterPro" id="IPR007016">
    <property type="entry name" value="O-antigen_ligase-rel_domated"/>
</dbReference>
<evidence type="ECO:0000256" key="4">
    <source>
        <dbReference type="ARBA" id="ARBA00023136"/>
    </source>
</evidence>
<dbReference type="KEGG" id="pcon:B0A89_04305"/>
<evidence type="ECO:0000256" key="5">
    <source>
        <dbReference type="SAM" id="Phobius"/>
    </source>
</evidence>
<dbReference type="OrthoDB" id="4391260at2"/>
<keyword evidence="4 5" id="KW-0472">Membrane</keyword>
<sequence>MSAALTDIRPAAPRAPRNRPAARRGWRLHYSRDVVLAFVAIFALAFIPVLGGRGALLFLVAGSLLVLSRPGASLAGLREDWMFMLMGLWCLISFIWSDYPSLSLRYGIQLCLTVVIGSAIISRLTPTAFVKILFVTSSLEGIASLLSGRTRADGMGYLGIYASKNALASAMAMLIIVAIAVLIDRHLPRRWRLPALFSLLLGSMLMVMGKSAGALVSTFGLVLFLGLILLLQRLAPYVRLIAITLMLVLAVFVGLVISSMSAELAQGFLELTGKDITLTGRTDLWAVALEQIARHPLLGVGFQAFWVHGQPMAEQLWAQFGINSRAGFHFHNTLLSNTVEIGVIGTTLETVPFFLGVYLSVVWVLRSRSAASIFFALFMVRLVILMSIEVAYFYQFGTVTITIMAALRYGRAARRNGRSALPRHARPAPIPAARAALRRAPAGRPGPA</sequence>
<evidence type="ECO:0000256" key="3">
    <source>
        <dbReference type="ARBA" id="ARBA00022989"/>
    </source>
</evidence>
<dbReference type="STRING" id="1945662.B0A89_04305"/>
<dbReference type="PANTHER" id="PTHR37422">
    <property type="entry name" value="TEICHURONIC ACID BIOSYNTHESIS PROTEIN TUAE"/>
    <property type="match status" value="1"/>
</dbReference>
<keyword evidence="3 5" id="KW-1133">Transmembrane helix</keyword>
<feature type="transmembrane region" description="Helical" evidence="5">
    <location>
        <begin position="166"/>
        <end position="184"/>
    </location>
</feature>
<feature type="transmembrane region" description="Helical" evidence="5">
    <location>
        <begin position="238"/>
        <end position="260"/>
    </location>
</feature>
<dbReference type="InterPro" id="IPR051533">
    <property type="entry name" value="WaaL-like"/>
</dbReference>
<dbReference type="AlphaFoldDB" id="A0A1W6CVS9"/>
<reference evidence="7 8" key="1">
    <citation type="submission" date="2017-03" db="EMBL/GenBank/DDBJ databases">
        <title>Genome sequence of Paracoccus contaminans isolated from a water microcosm.</title>
        <authorList>
            <person name="Aurass P."/>
            <person name="Karste S."/>
            <person name="Trost E."/>
            <person name="Glaeser S.P."/>
            <person name="Kaempfer P."/>
            <person name="Flieger A."/>
        </authorList>
    </citation>
    <scope>NUCLEOTIDE SEQUENCE [LARGE SCALE GENOMIC DNA]</scope>
    <source>
        <strain evidence="8">RKI 16-01929T\LMG 29738T\CCM 8701T\CIP 111112T</strain>
    </source>
</reference>